<evidence type="ECO:0000313" key="2">
    <source>
        <dbReference type="EMBL" id="KAE9329093.1"/>
    </source>
</evidence>
<dbReference type="EMBL" id="QXFT01001095">
    <property type="protein sequence ID" value="KAE9329093.1"/>
    <property type="molecule type" value="Genomic_DNA"/>
</dbReference>
<organism evidence="2 3">
    <name type="scientific">Phytophthora rubi</name>
    <dbReference type="NCBI Taxonomy" id="129364"/>
    <lineage>
        <taxon>Eukaryota</taxon>
        <taxon>Sar</taxon>
        <taxon>Stramenopiles</taxon>
        <taxon>Oomycota</taxon>
        <taxon>Peronosporomycetes</taxon>
        <taxon>Peronosporales</taxon>
        <taxon>Peronosporaceae</taxon>
        <taxon>Phytophthora</taxon>
    </lineage>
</organism>
<gene>
    <name evidence="2" type="ORF">PR003_g15633</name>
</gene>
<accession>A0A6A4F553</accession>
<keyword evidence="3" id="KW-1185">Reference proteome</keyword>
<name>A0A6A4F553_9STRA</name>
<comment type="caution">
    <text evidence="2">The sequence shown here is derived from an EMBL/GenBank/DDBJ whole genome shotgun (WGS) entry which is preliminary data.</text>
</comment>
<feature type="compositionally biased region" description="Acidic residues" evidence="1">
    <location>
        <begin position="64"/>
        <end position="77"/>
    </location>
</feature>
<evidence type="ECO:0000313" key="3">
    <source>
        <dbReference type="Proteomes" id="UP000434957"/>
    </source>
</evidence>
<sequence length="113" mass="12853">MMWAFQRDVKRISYDGIQTIPTVYYTIVAAARWTTTAEDSYSVTQHATQGCKFQMTFQELAEDNDPAEDHELDDDRELAEGHELSGDCELNDECELGKDHDLADVRDLSMTVS</sequence>
<dbReference type="AlphaFoldDB" id="A0A6A4F553"/>
<protein>
    <submittedName>
        <fullName evidence="2">Uncharacterized protein</fullName>
    </submittedName>
</protein>
<feature type="region of interest" description="Disordered" evidence="1">
    <location>
        <begin position="64"/>
        <end position="84"/>
    </location>
</feature>
<dbReference type="Proteomes" id="UP000434957">
    <property type="component" value="Unassembled WGS sequence"/>
</dbReference>
<reference evidence="2 3" key="1">
    <citation type="submission" date="2018-08" db="EMBL/GenBank/DDBJ databases">
        <title>Genomic investigation of the strawberry pathogen Phytophthora fragariae indicates pathogenicity is determined by transcriptional variation in three key races.</title>
        <authorList>
            <person name="Adams T.M."/>
            <person name="Armitage A.D."/>
            <person name="Sobczyk M.K."/>
            <person name="Bates H.J."/>
            <person name="Dunwell J.M."/>
            <person name="Nellist C.F."/>
            <person name="Harrison R.J."/>
        </authorList>
    </citation>
    <scope>NUCLEOTIDE SEQUENCE [LARGE SCALE GENOMIC DNA]</scope>
    <source>
        <strain evidence="2 3">SCRP333</strain>
    </source>
</reference>
<evidence type="ECO:0000256" key="1">
    <source>
        <dbReference type="SAM" id="MobiDB-lite"/>
    </source>
</evidence>
<proteinExistence type="predicted"/>